<feature type="compositionally biased region" description="Basic residues" evidence="7">
    <location>
        <begin position="443"/>
        <end position="452"/>
    </location>
</feature>
<organism evidence="9 10">
    <name type="scientific">Takifugu flavidus</name>
    <name type="common">sansaifugu</name>
    <dbReference type="NCBI Taxonomy" id="433684"/>
    <lineage>
        <taxon>Eukaryota</taxon>
        <taxon>Metazoa</taxon>
        <taxon>Chordata</taxon>
        <taxon>Craniata</taxon>
        <taxon>Vertebrata</taxon>
        <taxon>Euteleostomi</taxon>
        <taxon>Actinopterygii</taxon>
        <taxon>Neopterygii</taxon>
        <taxon>Teleostei</taxon>
        <taxon>Neoteleostei</taxon>
        <taxon>Acanthomorphata</taxon>
        <taxon>Eupercaria</taxon>
        <taxon>Tetraodontiformes</taxon>
        <taxon>Tetradontoidea</taxon>
        <taxon>Tetraodontidae</taxon>
        <taxon>Takifugu</taxon>
    </lineage>
</organism>
<keyword evidence="5" id="KW-1015">Disulfide bond</keyword>
<proteinExistence type="predicted"/>
<evidence type="ECO:0000259" key="8">
    <source>
        <dbReference type="PROSITE" id="PS51530"/>
    </source>
</evidence>
<dbReference type="SUPFAM" id="SSF54403">
    <property type="entry name" value="Cystatin/monellin"/>
    <property type="match status" value="1"/>
</dbReference>
<dbReference type="InterPro" id="IPR050735">
    <property type="entry name" value="Kininogen_Fetuin_HRG"/>
</dbReference>
<dbReference type="InterPro" id="IPR001363">
    <property type="entry name" value="Prot_inh_fetuin_CS"/>
</dbReference>
<feature type="region of interest" description="Disordered" evidence="7">
    <location>
        <begin position="365"/>
        <end position="481"/>
    </location>
</feature>
<dbReference type="SMART" id="SM00043">
    <property type="entry name" value="CY"/>
    <property type="match status" value="1"/>
</dbReference>
<dbReference type="GO" id="GO:0004869">
    <property type="term" value="F:cysteine-type endopeptidase inhibitor activity"/>
    <property type="evidence" value="ECO:0007669"/>
    <property type="project" value="InterPro"/>
</dbReference>
<keyword evidence="2" id="KW-0964">Secreted</keyword>
<feature type="compositionally biased region" description="Polar residues" evidence="7">
    <location>
        <begin position="1"/>
        <end position="25"/>
    </location>
</feature>
<evidence type="ECO:0000256" key="7">
    <source>
        <dbReference type="SAM" id="MobiDB-lite"/>
    </source>
</evidence>
<keyword evidence="10" id="KW-1185">Reference proteome</keyword>
<dbReference type="PROSITE" id="PS51530">
    <property type="entry name" value="CYSTATIN_FETUIN_B"/>
    <property type="match status" value="1"/>
</dbReference>
<gene>
    <name evidence="9" type="ORF">D4764_07G0009620</name>
</gene>
<reference evidence="9 10" key="1">
    <citation type="submission" date="2019-04" db="EMBL/GenBank/DDBJ databases">
        <title>Chromosome genome assembly for Takifugu flavidus.</title>
        <authorList>
            <person name="Xiao S."/>
        </authorList>
    </citation>
    <scope>NUCLEOTIDE SEQUENCE [LARGE SCALE GENOMIC DNA]</scope>
    <source>
        <strain evidence="9">HTHZ2018</strain>
        <tissue evidence="9">Muscle</tissue>
    </source>
</reference>
<dbReference type="GO" id="GO:0005615">
    <property type="term" value="C:extracellular space"/>
    <property type="evidence" value="ECO:0007669"/>
    <property type="project" value="InterPro"/>
</dbReference>
<feature type="domain" description="Cystatin fetuin-B-type" evidence="8">
    <location>
        <begin position="97"/>
        <end position="210"/>
    </location>
</feature>
<evidence type="ECO:0000313" key="9">
    <source>
        <dbReference type="EMBL" id="TWW58243.1"/>
    </source>
</evidence>
<dbReference type="CDD" id="cd00042">
    <property type="entry name" value="CY"/>
    <property type="match status" value="1"/>
</dbReference>
<dbReference type="InterPro" id="IPR000010">
    <property type="entry name" value="Cystatin_dom"/>
</dbReference>
<evidence type="ECO:0000256" key="2">
    <source>
        <dbReference type="ARBA" id="ARBA00022525"/>
    </source>
</evidence>
<sequence length="481" mass="52551">MLMNSPETAFPQLSSRGPSGRSQIVSGPGHRCSMASLCTEYKRRLLCAHIKGVTAETEHKHGRTNFTLHSATMDRSCPFLLLMLSCYSGCVHSEELSLTPIELAPVPCNDKAVGKLSRLAMTYINEDRPDGYKFALNRVANVHLHAQGPAGNVYYLDLDVLETKCHLGSPKPWKRCEIRPFMETQISGNCNTTLLYTPEGYTYLYSYDCTLVPDPPEKLQQTCPTCPLLLPVESQQAVNAARITLASYRRQFIRGAELGVKTITRASAQAVPEKSSFVEYTVQGCPEGLTERGTCQRLTLDSDTETAGFCVGSVHGNMKLNPDVHVSCEMFKVQNVDFLRPVQPQSHGLPADAATPTFPSTILDLGNDTLQPVFTDPAVPPAVQPPPSGPTLIQPAPSDPSVVVNPSVPHSSSSSESAEGLSDSSSEEIGGPVALRPPVNFRYQRRNRRKRQAHDPVFLSEFPSGFSPFRSCPGPSRYTTV</sequence>
<comment type="subcellular location">
    <subcellularLocation>
        <location evidence="1">Secreted</location>
    </subcellularLocation>
</comment>
<evidence type="ECO:0000256" key="1">
    <source>
        <dbReference type="ARBA" id="ARBA00004613"/>
    </source>
</evidence>
<name>A0A5C6MTE5_9TELE</name>
<dbReference type="EMBL" id="RHFK02000020">
    <property type="protein sequence ID" value="TWW58243.1"/>
    <property type="molecule type" value="Genomic_DNA"/>
</dbReference>
<evidence type="ECO:0000256" key="5">
    <source>
        <dbReference type="ARBA" id="ARBA00023157"/>
    </source>
</evidence>
<dbReference type="Proteomes" id="UP000324091">
    <property type="component" value="Chromosome 7"/>
</dbReference>
<comment type="caution">
    <text evidence="9">The sequence shown here is derived from an EMBL/GenBank/DDBJ whole genome shotgun (WGS) entry which is preliminary data.</text>
</comment>
<dbReference type="AlphaFoldDB" id="A0A5C6MTE5"/>
<evidence type="ECO:0000256" key="6">
    <source>
        <dbReference type="ARBA" id="ARBA00023180"/>
    </source>
</evidence>
<evidence type="ECO:0000256" key="4">
    <source>
        <dbReference type="ARBA" id="ARBA00022737"/>
    </source>
</evidence>
<dbReference type="Gene3D" id="3.10.450.10">
    <property type="match status" value="2"/>
</dbReference>
<feature type="region of interest" description="Disordered" evidence="7">
    <location>
        <begin position="1"/>
        <end position="27"/>
    </location>
</feature>
<dbReference type="InterPro" id="IPR046350">
    <property type="entry name" value="Cystatin_sf"/>
</dbReference>
<feature type="compositionally biased region" description="Pro residues" evidence="7">
    <location>
        <begin position="378"/>
        <end position="389"/>
    </location>
</feature>
<dbReference type="PROSITE" id="PS01254">
    <property type="entry name" value="FETUIN_1"/>
    <property type="match status" value="1"/>
</dbReference>
<dbReference type="PANTHER" id="PTHR13814">
    <property type="entry name" value="FETUIN"/>
    <property type="match status" value="1"/>
</dbReference>
<feature type="compositionally biased region" description="Low complexity" evidence="7">
    <location>
        <begin position="399"/>
        <end position="428"/>
    </location>
</feature>
<keyword evidence="6" id="KW-0325">Glycoprotein</keyword>
<evidence type="ECO:0000313" key="10">
    <source>
        <dbReference type="Proteomes" id="UP000324091"/>
    </source>
</evidence>
<keyword evidence="3" id="KW-0732">Signal</keyword>
<keyword evidence="4" id="KW-0677">Repeat</keyword>
<protein>
    <submittedName>
        <fullName evidence="9">Alpha-2-HS-glycoprotein Fetuin-A</fullName>
    </submittedName>
</protein>
<dbReference type="InterPro" id="IPR025764">
    <property type="entry name" value="Cystatin_Fetuin_B"/>
</dbReference>
<accession>A0A5C6MTE5</accession>
<evidence type="ECO:0000256" key="3">
    <source>
        <dbReference type="ARBA" id="ARBA00022729"/>
    </source>
</evidence>
<dbReference type="PANTHER" id="PTHR13814:SF15">
    <property type="entry name" value="SI:CH211-262H13.5"/>
    <property type="match status" value="1"/>
</dbReference>
<dbReference type="Pfam" id="PF00031">
    <property type="entry name" value="Cystatin"/>
    <property type="match status" value="1"/>
</dbReference>